<accession>A0ABW5WE09</accession>
<reference evidence="3" key="1">
    <citation type="journal article" date="2019" name="Int. J. Syst. Evol. Microbiol.">
        <title>The Global Catalogue of Microorganisms (GCM) 10K type strain sequencing project: providing services to taxonomists for standard genome sequencing and annotation.</title>
        <authorList>
            <consortium name="The Broad Institute Genomics Platform"/>
            <consortium name="The Broad Institute Genome Sequencing Center for Infectious Disease"/>
            <person name="Wu L."/>
            <person name="Ma J."/>
        </authorList>
    </citation>
    <scope>NUCLEOTIDE SEQUENCE [LARGE SCALE GENOMIC DNA]</scope>
    <source>
        <strain evidence="3">IBRC-M 10906</strain>
    </source>
</reference>
<keyword evidence="1" id="KW-0472">Membrane</keyword>
<gene>
    <name evidence="2" type="ORF">ACFS2C_14355</name>
</gene>
<dbReference type="EMBL" id="JBHUOF010000018">
    <property type="protein sequence ID" value="MFD2800576.1"/>
    <property type="molecule type" value="Genomic_DNA"/>
</dbReference>
<evidence type="ECO:0000313" key="3">
    <source>
        <dbReference type="Proteomes" id="UP001597478"/>
    </source>
</evidence>
<organism evidence="2 3">
    <name type="scientific">Prauserella oleivorans</name>
    <dbReference type="NCBI Taxonomy" id="1478153"/>
    <lineage>
        <taxon>Bacteria</taxon>
        <taxon>Bacillati</taxon>
        <taxon>Actinomycetota</taxon>
        <taxon>Actinomycetes</taxon>
        <taxon>Pseudonocardiales</taxon>
        <taxon>Pseudonocardiaceae</taxon>
        <taxon>Prauserella</taxon>
    </lineage>
</organism>
<protein>
    <submittedName>
        <fullName evidence="2">DUF3040 domain-containing protein</fullName>
    </submittedName>
</protein>
<keyword evidence="3" id="KW-1185">Reference proteome</keyword>
<name>A0ABW5WE09_9PSEU</name>
<dbReference type="Proteomes" id="UP001597478">
    <property type="component" value="Unassembled WGS sequence"/>
</dbReference>
<keyword evidence="1" id="KW-0812">Transmembrane</keyword>
<dbReference type="Pfam" id="PF11239">
    <property type="entry name" value="DUF3040"/>
    <property type="match status" value="1"/>
</dbReference>
<feature type="transmembrane region" description="Helical" evidence="1">
    <location>
        <begin position="49"/>
        <end position="74"/>
    </location>
</feature>
<dbReference type="RefSeq" id="WP_377388032.1">
    <property type="nucleotide sequence ID" value="NZ_JBHSAN010000009.1"/>
</dbReference>
<keyword evidence="1" id="KW-1133">Transmembrane helix</keyword>
<dbReference type="InterPro" id="IPR021401">
    <property type="entry name" value="DUF3040"/>
</dbReference>
<evidence type="ECO:0000313" key="2">
    <source>
        <dbReference type="EMBL" id="MFD2800576.1"/>
    </source>
</evidence>
<evidence type="ECO:0000256" key="1">
    <source>
        <dbReference type="SAM" id="Phobius"/>
    </source>
</evidence>
<proteinExistence type="predicted"/>
<comment type="caution">
    <text evidence="2">The sequence shown here is derived from an EMBL/GenBank/DDBJ whole genome shotgun (WGS) entry which is preliminary data.</text>
</comment>
<sequence>MLSHYERQELDRIRQRMESDDPELARAFERGAPPQRWVSVRVLRRGLDLFAAALTVLGLVTLNFGLVFLAALVLAGAACAHVAGWGGDTLAAEAAPRRTGGAAPAEES</sequence>